<dbReference type="InterPro" id="IPR047142">
    <property type="entry name" value="OryJ/VirC-like"/>
</dbReference>
<organism evidence="2 3">
    <name type="scientific">Amycolatopsis marina</name>
    <dbReference type="NCBI Taxonomy" id="490629"/>
    <lineage>
        <taxon>Bacteria</taxon>
        <taxon>Bacillati</taxon>
        <taxon>Actinomycetota</taxon>
        <taxon>Actinomycetes</taxon>
        <taxon>Pseudonocardiales</taxon>
        <taxon>Pseudonocardiaceae</taxon>
        <taxon>Amycolatopsis</taxon>
    </lineage>
</organism>
<evidence type="ECO:0000313" key="2">
    <source>
        <dbReference type="EMBL" id="SFB40784.1"/>
    </source>
</evidence>
<feature type="domain" description="Cupin type-2" evidence="1">
    <location>
        <begin position="117"/>
        <end position="169"/>
    </location>
</feature>
<keyword evidence="3" id="KW-1185">Reference proteome</keyword>
<sequence>MRRVVMGHNEAGKAEVLADENVEPITVAMLPGVELHRVWELDEHPSLPVTKAQSAQAGTYFPGPDGVRFGFVTIPPGLSYEPPADVPAELLEAAAAEAEAKLPGMAATFDQDRPGVHTTHTVDYIVVVSGEGRMQTDDGVEVRLRAGECLIQNGTPHAWFNDGDQPFVVAYTICGAR</sequence>
<accession>A0A1I1ARZ1</accession>
<dbReference type="SUPFAM" id="SSF51182">
    <property type="entry name" value="RmlC-like cupins"/>
    <property type="match status" value="1"/>
</dbReference>
<protein>
    <submittedName>
        <fullName evidence="2">Cupin domain-containing protein</fullName>
    </submittedName>
</protein>
<evidence type="ECO:0000259" key="1">
    <source>
        <dbReference type="Pfam" id="PF07883"/>
    </source>
</evidence>
<gene>
    <name evidence="2" type="ORF">SAMN05216266_110111</name>
</gene>
<dbReference type="EMBL" id="FOKG01000010">
    <property type="protein sequence ID" value="SFB40784.1"/>
    <property type="molecule type" value="Genomic_DNA"/>
</dbReference>
<dbReference type="STRING" id="490629.SAMN05216266_110111"/>
<dbReference type="PANTHER" id="PTHR36156">
    <property type="entry name" value="SLR2101 PROTEIN"/>
    <property type="match status" value="1"/>
</dbReference>
<reference evidence="3" key="1">
    <citation type="submission" date="2016-10" db="EMBL/GenBank/DDBJ databases">
        <authorList>
            <person name="Varghese N."/>
            <person name="Submissions S."/>
        </authorList>
    </citation>
    <scope>NUCLEOTIDE SEQUENCE [LARGE SCALE GENOMIC DNA]</scope>
    <source>
        <strain evidence="3">CGMCC 4.3568</strain>
    </source>
</reference>
<dbReference type="PANTHER" id="PTHR36156:SF2">
    <property type="entry name" value="CUPIN TYPE-2 DOMAIN-CONTAINING PROTEIN"/>
    <property type="match status" value="1"/>
</dbReference>
<dbReference type="InterPro" id="IPR014710">
    <property type="entry name" value="RmlC-like_jellyroll"/>
</dbReference>
<dbReference type="InterPro" id="IPR013096">
    <property type="entry name" value="Cupin_2"/>
</dbReference>
<dbReference type="RefSeq" id="WP_091674390.1">
    <property type="nucleotide sequence ID" value="NZ_FOKG01000010.1"/>
</dbReference>
<dbReference type="Proteomes" id="UP000243799">
    <property type="component" value="Unassembled WGS sequence"/>
</dbReference>
<evidence type="ECO:0000313" key="3">
    <source>
        <dbReference type="Proteomes" id="UP000243799"/>
    </source>
</evidence>
<dbReference type="Pfam" id="PF07883">
    <property type="entry name" value="Cupin_2"/>
    <property type="match status" value="1"/>
</dbReference>
<dbReference type="AlphaFoldDB" id="A0A1I1ARZ1"/>
<dbReference type="OrthoDB" id="713485at2"/>
<dbReference type="CDD" id="cd02231">
    <property type="entry name" value="cupin_BLL6423-like"/>
    <property type="match status" value="1"/>
</dbReference>
<dbReference type="Gene3D" id="2.60.120.10">
    <property type="entry name" value="Jelly Rolls"/>
    <property type="match status" value="1"/>
</dbReference>
<name>A0A1I1ARZ1_9PSEU</name>
<dbReference type="InterPro" id="IPR011051">
    <property type="entry name" value="RmlC_Cupin_sf"/>
</dbReference>
<proteinExistence type="predicted"/>